<dbReference type="EMBL" id="SNYF01000005">
    <property type="protein sequence ID" value="TDQ18410.1"/>
    <property type="molecule type" value="Genomic_DNA"/>
</dbReference>
<dbReference type="Pfam" id="PF01457">
    <property type="entry name" value="Peptidase_M8"/>
    <property type="match status" value="1"/>
</dbReference>
<keyword evidence="3" id="KW-0479">Metal-binding</keyword>
<dbReference type="GO" id="GO:0006508">
    <property type="term" value="P:proteolysis"/>
    <property type="evidence" value="ECO:0007669"/>
    <property type="project" value="UniProtKB-KW"/>
</dbReference>
<evidence type="ECO:0000313" key="7">
    <source>
        <dbReference type="EMBL" id="TDQ18410.1"/>
    </source>
</evidence>
<accession>A0A4R6T656</accession>
<dbReference type="AlphaFoldDB" id="A0A4R6T656"/>
<comment type="cofactor">
    <cofactor evidence="1">
        <name>Zn(2+)</name>
        <dbReference type="ChEBI" id="CHEBI:29105"/>
    </cofactor>
</comment>
<dbReference type="Proteomes" id="UP000294535">
    <property type="component" value="Unassembled WGS sequence"/>
</dbReference>
<evidence type="ECO:0000256" key="3">
    <source>
        <dbReference type="ARBA" id="ARBA00022723"/>
    </source>
</evidence>
<reference evidence="7 8" key="1">
    <citation type="submission" date="2019-03" db="EMBL/GenBank/DDBJ databases">
        <title>Genomic Encyclopedia of Type Strains, Phase III (KMG-III): the genomes of soil and plant-associated and newly described type strains.</title>
        <authorList>
            <person name="Whitman W."/>
        </authorList>
    </citation>
    <scope>NUCLEOTIDE SEQUENCE [LARGE SCALE GENOMIC DNA]</scope>
    <source>
        <strain evidence="7 8">CECT 8446</strain>
    </source>
</reference>
<protein>
    <submittedName>
        <fullName evidence="7">Leishmanolysin</fullName>
    </submittedName>
</protein>
<keyword evidence="6" id="KW-0482">Metalloprotease</keyword>
<dbReference type="SUPFAM" id="SSF55486">
    <property type="entry name" value="Metalloproteases ('zincins'), catalytic domain"/>
    <property type="match status" value="1"/>
</dbReference>
<dbReference type="InterPro" id="IPR001577">
    <property type="entry name" value="Peptidase_M8"/>
</dbReference>
<dbReference type="Gene3D" id="3.90.132.10">
    <property type="entry name" value="Leishmanolysin , domain 2"/>
    <property type="match status" value="1"/>
</dbReference>
<dbReference type="GO" id="GO:0004222">
    <property type="term" value="F:metalloendopeptidase activity"/>
    <property type="evidence" value="ECO:0007669"/>
    <property type="project" value="InterPro"/>
</dbReference>
<keyword evidence="8" id="KW-1185">Reference proteome</keyword>
<sequence length="352" mass="38094">MTLAYFTRKGGLIASSIALSTLLFSCSETETGQTDPTSLNNELQKSNLTLLTPDSPIYLENGEKLGQGLNSRATTAPGDDRGRFNISLKFITPVTDRQREIFDEAAARWERIIIKDVNSITGPQTGIPSAFVGFPPVIGAGEVLDDLIIEVAIAPIDGPGRILGQAGPRFYRTSNFLPLTGVMFFDLADLDFLDQLDLFDDVIVHEMGHVLGVGTAWNSFGRELRKGTNTADVYFSGETANKHWAAEGGEGFLPIENLGGQGTRNSHWREGILVNELMTGFINLGDNPLSRITAGSMRDLGYGTAIVGERYELPKGAPGINPAALMNRTSEGINIAEMETLLEPIGFIVDNE</sequence>
<gene>
    <name evidence="7" type="ORF">DFQ04_0209</name>
</gene>
<dbReference type="GO" id="GO:0016020">
    <property type="term" value="C:membrane"/>
    <property type="evidence" value="ECO:0007669"/>
    <property type="project" value="InterPro"/>
</dbReference>
<keyword evidence="4" id="KW-0378">Hydrolase</keyword>
<proteinExistence type="predicted"/>
<evidence type="ECO:0000256" key="2">
    <source>
        <dbReference type="ARBA" id="ARBA00022670"/>
    </source>
</evidence>
<dbReference type="GO" id="GO:0046872">
    <property type="term" value="F:metal ion binding"/>
    <property type="evidence" value="ECO:0007669"/>
    <property type="project" value="UniProtKB-KW"/>
</dbReference>
<keyword evidence="2" id="KW-0645">Protease</keyword>
<comment type="caution">
    <text evidence="7">The sequence shown here is derived from an EMBL/GenBank/DDBJ whole genome shotgun (WGS) entry which is preliminary data.</text>
</comment>
<dbReference type="GO" id="GO:0007155">
    <property type="term" value="P:cell adhesion"/>
    <property type="evidence" value="ECO:0007669"/>
    <property type="project" value="InterPro"/>
</dbReference>
<evidence type="ECO:0000313" key="8">
    <source>
        <dbReference type="Proteomes" id="UP000294535"/>
    </source>
</evidence>
<keyword evidence="5" id="KW-0862">Zinc</keyword>
<dbReference type="OrthoDB" id="61573at2"/>
<evidence type="ECO:0000256" key="4">
    <source>
        <dbReference type="ARBA" id="ARBA00022801"/>
    </source>
</evidence>
<organism evidence="7 8">
    <name type="scientific">Algoriphagus boseongensis</name>
    <dbReference type="NCBI Taxonomy" id="1442587"/>
    <lineage>
        <taxon>Bacteria</taxon>
        <taxon>Pseudomonadati</taxon>
        <taxon>Bacteroidota</taxon>
        <taxon>Cytophagia</taxon>
        <taxon>Cytophagales</taxon>
        <taxon>Cyclobacteriaceae</taxon>
        <taxon>Algoriphagus</taxon>
    </lineage>
</organism>
<dbReference type="RefSeq" id="WP_133551817.1">
    <property type="nucleotide sequence ID" value="NZ_SNYF01000005.1"/>
</dbReference>
<name>A0A4R6T656_9BACT</name>
<evidence type="ECO:0000256" key="5">
    <source>
        <dbReference type="ARBA" id="ARBA00022833"/>
    </source>
</evidence>
<evidence type="ECO:0000256" key="1">
    <source>
        <dbReference type="ARBA" id="ARBA00001947"/>
    </source>
</evidence>
<evidence type="ECO:0000256" key="6">
    <source>
        <dbReference type="ARBA" id="ARBA00023049"/>
    </source>
</evidence>